<keyword evidence="1" id="KW-0472">Membrane</keyword>
<evidence type="ECO:0000313" key="3">
    <source>
        <dbReference type="Proteomes" id="UP000031014"/>
    </source>
</evidence>
<dbReference type="RefSeq" id="WP_041967650.1">
    <property type="nucleotide sequence ID" value="NZ_BASE01000106.1"/>
</dbReference>
<proteinExistence type="predicted"/>
<gene>
    <name evidence="2" type="ORF">SAMD00020551_4206</name>
</gene>
<feature type="transmembrane region" description="Helical" evidence="1">
    <location>
        <begin position="6"/>
        <end position="23"/>
    </location>
</feature>
<feature type="transmembrane region" description="Helical" evidence="1">
    <location>
        <begin position="82"/>
        <end position="99"/>
    </location>
</feature>
<keyword evidence="1" id="KW-1133">Transmembrane helix</keyword>
<evidence type="ECO:0008006" key="4">
    <source>
        <dbReference type="Google" id="ProtNLM"/>
    </source>
</evidence>
<organism evidence="2 3">
    <name type="scientific">Mesobacillus selenatarsenatis (strain DSM 18680 / JCM 14380 / FERM P-15431 / SF-1)</name>
    <dbReference type="NCBI Taxonomy" id="1321606"/>
    <lineage>
        <taxon>Bacteria</taxon>
        <taxon>Bacillati</taxon>
        <taxon>Bacillota</taxon>
        <taxon>Bacilli</taxon>
        <taxon>Bacillales</taxon>
        <taxon>Bacillaceae</taxon>
        <taxon>Mesobacillus</taxon>
    </lineage>
</organism>
<dbReference type="Pfam" id="PF12650">
    <property type="entry name" value="DUF3784"/>
    <property type="match status" value="1"/>
</dbReference>
<reference evidence="2 3" key="1">
    <citation type="submission" date="2013-06" db="EMBL/GenBank/DDBJ databases">
        <title>Whole genome shotgun sequence of Bacillus selenatarsenatis SF-1.</title>
        <authorList>
            <person name="Kuroda M."/>
            <person name="Sei K."/>
            <person name="Yamashita M."/>
            <person name="Ike M."/>
        </authorList>
    </citation>
    <scope>NUCLEOTIDE SEQUENCE [LARGE SCALE GENOMIC DNA]</scope>
    <source>
        <strain evidence="2 3">SF-1</strain>
    </source>
</reference>
<dbReference type="OrthoDB" id="2082701at2"/>
<dbReference type="InterPro" id="IPR017259">
    <property type="entry name" value="UCP037672"/>
</dbReference>
<keyword evidence="3" id="KW-1185">Reference proteome</keyword>
<name>A0A0A8X9U0_MESS1</name>
<dbReference type="STRING" id="1321606.SAMD00020551_4206"/>
<dbReference type="EMBL" id="BASE01000106">
    <property type="protein sequence ID" value="GAM16034.1"/>
    <property type="molecule type" value="Genomic_DNA"/>
</dbReference>
<sequence>MTLFIGIQLFMIGLFLFFGWAIVKKEWYSLISNFNGKSKDEQQQLIKNGYPQRVGKLMVVTAVGMAILLPLSFTSFQYSIEVQFGFMIVFLLGGLIYLSKYEIKEKRKRSYIFSTLLAIGTIGFTVWLFFLGYQDFEMREYKDSFEITGMYGGEWDYAEIRHIELLEEMPEVTWKQNGFGLATMAKGIFKVEEYGSSLLFIHKGSPPYLFIETDNDKIFINSKNRDETEDWYDILSKRTK</sequence>
<dbReference type="AlphaFoldDB" id="A0A0A8X9U0"/>
<comment type="caution">
    <text evidence="2">The sequence shown here is derived from an EMBL/GenBank/DDBJ whole genome shotgun (WGS) entry which is preliminary data.</text>
</comment>
<protein>
    <recommendedName>
        <fullName evidence="4">Bacterial Pleckstrin homology domain-containing protein</fullName>
    </recommendedName>
</protein>
<dbReference type="Proteomes" id="UP000031014">
    <property type="component" value="Unassembled WGS sequence"/>
</dbReference>
<evidence type="ECO:0000313" key="2">
    <source>
        <dbReference type="EMBL" id="GAM16034.1"/>
    </source>
</evidence>
<keyword evidence="1" id="KW-0812">Transmembrane</keyword>
<feature type="transmembrane region" description="Helical" evidence="1">
    <location>
        <begin position="57"/>
        <end position="76"/>
    </location>
</feature>
<accession>A0A0A8X9U0</accession>
<feature type="transmembrane region" description="Helical" evidence="1">
    <location>
        <begin position="111"/>
        <end position="133"/>
    </location>
</feature>
<evidence type="ECO:0000256" key="1">
    <source>
        <dbReference type="SAM" id="Phobius"/>
    </source>
</evidence>